<comment type="caution">
    <text evidence="4">The sequence shown here is derived from an EMBL/GenBank/DDBJ whole genome shotgun (WGS) entry which is preliminary data.</text>
</comment>
<evidence type="ECO:0000313" key="4">
    <source>
        <dbReference type="EMBL" id="PIU73273.1"/>
    </source>
</evidence>
<reference evidence="5" key="1">
    <citation type="submission" date="2017-09" db="EMBL/GenBank/DDBJ databases">
        <title>Depth-based differentiation of microbial function through sediment-hosted aquifers and enrichment of novel symbionts in the deep terrestrial subsurface.</title>
        <authorList>
            <person name="Probst A.J."/>
            <person name="Ladd B."/>
            <person name="Jarett J.K."/>
            <person name="Geller-Mcgrath D.E."/>
            <person name="Sieber C.M.K."/>
            <person name="Emerson J.B."/>
            <person name="Anantharaman K."/>
            <person name="Thomas B.C."/>
            <person name="Malmstrom R."/>
            <person name="Stieglmeier M."/>
            <person name="Klingl A."/>
            <person name="Woyke T."/>
            <person name="Ryan C.M."/>
            <person name="Banfield J.F."/>
        </authorList>
    </citation>
    <scope>NUCLEOTIDE SEQUENCE [LARGE SCALE GENOMIC DNA]</scope>
</reference>
<dbReference type="PANTHER" id="PTHR34654:SF1">
    <property type="entry name" value="RNA-BINDING PROTEIN KHPA"/>
    <property type="match status" value="1"/>
</dbReference>
<accession>A0A2M7ARU0</accession>
<dbReference type="Proteomes" id="UP000231407">
    <property type="component" value="Unassembled WGS sequence"/>
</dbReference>
<gene>
    <name evidence="4" type="ORF">COS78_03155</name>
</gene>
<name>A0A2M7ARU0_9BACT</name>
<evidence type="ECO:0000256" key="2">
    <source>
        <dbReference type="ARBA" id="ARBA00022884"/>
    </source>
</evidence>
<evidence type="ECO:0000256" key="3">
    <source>
        <dbReference type="PROSITE-ProRule" id="PRU00117"/>
    </source>
</evidence>
<dbReference type="GO" id="GO:0003723">
    <property type="term" value="F:RNA binding"/>
    <property type="evidence" value="ECO:0007669"/>
    <property type="project" value="UniProtKB-UniRule"/>
</dbReference>
<keyword evidence="1" id="KW-0963">Cytoplasm</keyword>
<evidence type="ECO:0000256" key="1">
    <source>
        <dbReference type="ARBA" id="ARBA00022490"/>
    </source>
</evidence>
<dbReference type="Pfam" id="PF13083">
    <property type="entry name" value="KH_KhpA-B"/>
    <property type="match status" value="1"/>
</dbReference>
<dbReference type="PROSITE" id="PS50084">
    <property type="entry name" value="KH_TYPE_1"/>
    <property type="match status" value="1"/>
</dbReference>
<dbReference type="EMBL" id="PEWA01000043">
    <property type="protein sequence ID" value="PIU73273.1"/>
    <property type="molecule type" value="Genomic_DNA"/>
</dbReference>
<evidence type="ECO:0000313" key="5">
    <source>
        <dbReference type="Proteomes" id="UP000231407"/>
    </source>
</evidence>
<dbReference type="InterPro" id="IPR020627">
    <property type="entry name" value="KhpA"/>
</dbReference>
<keyword evidence="2 3" id="KW-0694">RNA-binding</keyword>
<protein>
    <submittedName>
        <fullName evidence="4">RNA-binding protein</fullName>
    </submittedName>
</protein>
<dbReference type="InterPro" id="IPR015946">
    <property type="entry name" value="KH_dom-like_a/b"/>
</dbReference>
<dbReference type="SUPFAM" id="SSF54814">
    <property type="entry name" value="Prokaryotic type KH domain (KH-domain type II)"/>
    <property type="match status" value="1"/>
</dbReference>
<proteinExistence type="predicted"/>
<dbReference type="PANTHER" id="PTHR34654">
    <property type="entry name" value="UPF0109 PROTEIN SCO5592"/>
    <property type="match status" value="1"/>
</dbReference>
<organism evidence="4 5">
    <name type="scientific">Candidatus Shapirobacteria bacterium CG06_land_8_20_14_3_00_40_12</name>
    <dbReference type="NCBI Taxonomy" id="1974881"/>
    <lineage>
        <taxon>Bacteria</taxon>
        <taxon>Candidatus Shapironibacteriota</taxon>
    </lineage>
</organism>
<sequence>MTTIQESAEYLIKSILPENANVSVNCRNDGDTTIIEITALPEYIGQLIGKEGKIIKSIRSLLNLSFPAVKYLLEIKE</sequence>
<dbReference type="Gene3D" id="3.30.300.20">
    <property type="match status" value="1"/>
</dbReference>
<dbReference type="AlphaFoldDB" id="A0A2M7ARU0"/>
<dbReference type="InterPro" id="IPR009019">
    <property type="entry name" value="KH_sf_prok-type"/>
</dbReference>